<evidence type="ECO:0000313" key="13">
    <source>
        <dbReference type="EMBL" id="TDU88515.1"/>
    </source>
</evidence>
<dbReference type="InterPro" id="IPR013766">
    <property type="entry name" value="Thioredoxin_domain"/>
</dbReference>
<comment type="catalytic activity">
    <reaction evidence="11">
        <text>a hydroperoxide + [thioredoxin]-dithiol = an alcohol + [thioredoxin]-disulfide + H2O</text>
        <dbReference type="Rhea" id="RHEA:62620"/>
        <dbReference type="Rhea" id="RHEA-COMP:10698"/>
        <dbReference type="Rhea" id="RHEA-COMP:10700"/>
        <dbReference type="ChEBI" id="CHEBI:15377"/>
        <dbReference type="ChEBI" id="CHEBI:29950"/>
        <dbReference type="ChEBI" id="CHEBI:30879"/>
        <dbReference type="ChEBI" id="CHEBI:35924"/>
        <dbReference type="ChEBI" id="CHEBI:50058"/>
        <dbReference type="EC" id="1.11.1.24"/>
    </reaction>
</comment>
<reference evidence="13 14" key="1">
    <citation type="submission" date="2019-03" db="EMBL/GenBank/DDBJ databases">
        <title>Genomic Encyclopedia of Type Strains, Phase III (KMG-III): the genomes of soil and plant-associated and newly described type strains.</title>
        <authorList>
            <person name="Whitman W."/>
        </authorList>
    </citation>
    <scope>NUCLEOTIDE SEQUENCE [LARGE SCALE GENOMIC DNA]</scope>
    <source>
        <strain evidence="13 14">VKM Ac-2575</strain>
    </source>
</reference>
<dbReference type="EMBL" id="SOCE01000001">
    <property type="protein sequence ID" value="TDU88515.1"/>
    <property type="molecule type" value="Genomic_DNA"/>
</dbReference>
<keyword evidence="7" id="KW-0676">Redox-active center</keyword>
<evidence type="ECO:0000256" key="4">
    <source>
        <dbReference type="ARBA" id="ARBA00022862"/>
    </source>
</evidence>
<dbReference type="AlphaFoldDB" id="A0A4R7T9G1"/>
<evidence type="ECO:0000313" key="14">
    <source>
        <dbReference type="Proteomes" id="UP000295151"/>
    </source>
</evidence>
<dbReference type="Pfam" id="PF00578">
    <property type="entry name" value="AhpC-TSA"/>
    <property type="match status" value="1"/>
</dbReference>
<dbReference type="Gene3D" id="3.40.30.10">
    <property type="entry name" value="Glutaredoxin"/>
    <property type="match status" value="1"/>
</dbReference>
<dbReference type="EC" id="1.11.1.24" evidence="2"/>
<evidence type="ECO:0000256" key="7">
    <source>
        <dbReference type="ARBA" id="ARBA00023284"/>
    </source>
</evidence>
<dbReference type="GO" id="GO:0005737">
    <property type="term" value="C:cytoplasm"/>
    <property type="evidence" value="ECO:0007669"/>
    <property type="project" value="TreeGrafter"/>
</dbReference>
<evidence type="ECO:0000259" key="12">
    <source>
        <dbReference type="PROSITE" id="PS51352"/>
    </source>
</evidence>
<dbReference type="InterPro" id="IPR036249">
    <property type="entry name" value="Thioredoxin-like_sf"/>
</dbReference>
<dbReference type="InterPro" id="IPR050924">
    <property type="entry name" value="Peroxiredoxin_BCP/PrxQ"/>
</dbReference>
<proteinExistence type="inferred from homology"/>
<evidence type="ECO:0000256" key="9">
    <source>
        <dbReference type="ARBA" id="ARBA00038489"/>
    </source>
</evidence>
<dbReference type="OrthoDB" id="9809746at2"/>
<evidence type="ECO:0000256" key="5">
    <source>
        <dbReference type="ARBA" id="ARBA00023002"/>
    </source>
</evidence>
<dbReference type="InterPro" id="IPR000866">
    <property type="entry name" value="AhpC/TSA"/>
</dbReference>
<organism evidence="13 14">
    <name type="scientific">Kribbella voronezhensis</name>
    <dbReference type="NCBI Taxonomy" id="2512212"/>
    <lineage>
        <taxon>Bacteria</taxon>
        <taxon>Bacillati</taxon>
        <taxon>Actinomycetota</taxon>
        <taxon>Actinomycetes</taxon>
        <taxon>Propionibacteriales</taxon>
        <taxon>Kribbellaceae</taxon>
        <taxon>Kribbella</taxon>
    </lineage>
</organism>
<comment type="caution">
    <text evidence="13">The sequence shown here is derived from an EMBL/GenBank/DDBJ whole genome shotgun (WGS) entry which is preliminary data.</text>
</comment>
<evidence type="ECO:0000256" key="11">
    <source>
        <dbReference type="ARBA" id="ARBA00049091"/>
    </source>
</evidence>
<dbReference type="PANTHER" id="PTHR42801">
    <property type="entry name" value="THIOREDOXIN-DEPENDENT PEROXIDE REDUCTASE"/>
    <property type="match status" value="1"/>
</dbReference>
<evidence type="ECO:0000256" key="2">
    <source>
        <dbReference type="ARBA" id="ARBA00013017"/>
    </source>
</evidence>
<feature type="domain" description="Thioredoxin" evidence="12">
    <location>
        <begin position="2"/>
        <end position="156"/>
    </location>
</feature>
<dbReference type="SUPFAM" id="SSF52833">
    <property type="entry name" value="Thioredoxin-like"/>
    <property type="match status" value="1"/>
</dbReference>
<dbReference type="GO" id="GO:0034599">
    <property type="term" value="P:cellular response to oxidative stress"/>
    <property type="evidence" value="ECO:0007669"/>
    <property type="project" value="TreeGrafter"/>
</dbReference>
<dbReference type="PROSITE" id="PS51352">
    <property type="entry name" value="THIOREDOXIN_2"/>
    <property type="match status" value="1"/>
</dbReference>
<keyword evidence="4" id="KW-0049">Antioxidant</keyword>
<keyword evidence="5" id="KW-0560">Oxidoreductase</keyword>
<evidence type="ECO:0000256" key="10">
    <source>
        <dbReference type="ARBA" id="ARBA00041373"/>
    </source>
</evidence>
<protein>
    <recommendedName>
        <fullName evidence="2">thioredoxin-dependent peroxiredoxin</fullName>
        <ecNumber evidence="2">1.11.1.24</ecNumber>
    </recommendedName>
    <alternativeName>
        <fullName evidence="10">Bacterioferritin comigratory protein</fullName>
    </alternativeName>
    <alternativeName>
        <fullName evidence="8">Thioredoxin peroxidase</fullName>
    </alternativeName>
</protein>
<comment type="similarity">
    <text evidence="9">Belongs to the peroxiredoxin family. BCP/PrxQ subfamily.</text>
</comment>
<dbReference type="GO" id="GO:0008379">
    <property type="term" value="F:thioredoxin peroxidase activity"/>
    <property type="evidence" value="ECO:0007669"/>
    <property type="project" value="TreeGrafter"/>
</dbReference>
<sequence>MLEIGSAAPLLELEDTEGQRVTLADLVAEPGRRGVLVYFLRSASCPVCNLHVRKLIKKADEYAGAGVQIMVAVPEDREEAARWKAKGKIPFRVVTGRRGSPHEAIGLVRKLFGSMQQSGSILVDADNVIRHAHGATNPMNSYDRARIAAAVEQLRVTSTS</sequence>
<gene>
    <name evidence="13" type="ORF">EV138_2061</name>
</gene>
<keyword evidence="14" id="KW-1185">Reference proteome</keyword>
<comment type="function">
    <text evidence="1">Thiol-specific peroxidase that catalyzes the reduction of hydrogen peroxide and organic hydroperoxides to water and alcohols, respectively. Plays a role in cell protection against oxidative stress by detoxifying peroxides and as sensor of hydrogen peroxide-mediated signaling events.</text>
</comment>
<evidence type="ECO:0000256" key="3">
    <source>
        <dbReference type="ARBA" id="ARBA00022559"/>
    </source>
</evidence>
<evidence type="ECO:0000256" key="8">
    <source>
        <dbReference type="ARBA" id="ARBA00032824"/>
    </source>
</evidence>
<dbReference type="RefSeq" id="WP_133978128.1">
    <property type="nucleotide sequence ID" value="NZ_SOCE01000001.1"/>
</dbReference>
<dbReference type="GO" id="GO:0045454">
    <property type="term" value="P:cell redox homeostasis"/>
    <property type="evidence" value="ECO:0007669"/>
    <property type="project" value="TreeGrafter"/>
</dbReference>
<evidence type="ECO:0000256" key="1">
    <source>
        <dbReference type="ARBA" id="ARBA00003330"/>
    </source>
</evidence>
<keyword evidence="6" id="KW-1015">Disulfide bond</keyword>
<dbReference type="Proteomes" id="UP000295151">
    <property type="component" value="Unassembled WGS sequence"/>
</dbReference>
<keyword evidence="3" id="KW-0575">Peroxidase</keyword>
<accession>A0A4R7T9G1</accession>
<evidence type="ECO:0000256" key="6">
    <source>
        <dbReference type="ARBA" id="ARBA00023157"/>
    </source>
</evidence>
<dbReference type="PANTHER" id="PTHR42801:SF4">
    <property type="entry name" value="AHPC_TSA FAMILY PROTEIN"/>
    <property type="match status" value="1"/>
</dbReference>
<name>A0A4R7T9G1_9ACTN</name>